<dbReference type="SUPFAM" id="SSF51735">
    <property type="entry name" value="NAD(P)-binding Rossmann-fold domains"/>
    <property type="match status" value="1"/>
</dbReference>
<reference evidence="5" key="1">
    <citation type="submission" date="2015-09" db="EMBL/GenBank/DDBJ databases">
        <authorList>
            <person name="Bertelli C."/>
        </authorList>
    </citation>
    <scope>NUCLEOTIDE SEQUENCE [LARGE SCALE GENOMIC DNA]</scope>
    <source>
        <strain evidence="5">KNic</strain>
    </source>
</reference>
<dbReference type="GO" id="GO:0016491">
    <property type="term" value="F:oxidoreductase activity"/>
    <property type="evidence" value="ECO:0007669"/>
    <property type="project" value="UniProtKB-KW"/>
</dbReference>
<evidence type="ECO:0000313" key="5">
    <source>
        <dbReference type="Proteomes" id="UP000069902"/>
    </source>
</evidence>
<comment type="similarity">
    <text evidence="1 3">Belongs to the short-chain dehydrogenases/reductases (SDR) family.</text>
</comment>
<dbReference type="InParanoid" id="A0A0U5JAW6"/>
<dbReference type="GO" id="GO:0016020">
    <property type="term" value="C:membrane"/>
    <property type="evidence" value="ECO:0007669"/>
    <property type="project" value="TreeGrafter"/>
</dbReference>
<dbReference type="PANTHER" id="PTHR44196:SF2">
    <property type="entry name" value="SHORT-CHAIN DEHYDROGENASE-RELATED"/>
    <property type="match status" value="1"/>
</dbReference>
<keyword evidence="2" id="KW-0560">Oxidoreductase</keyword>
<evidence type="ECO:0000256" key="1">
    <source>
        <dbReference type="ARBA" id="ARBA00006484"/>
    </source>
</evidence>
<dbReference type="InterPro" id="IPR002347">
    <property type="entry name" value="SDR_fam"/>
</dbReference>
<evidence type="ECO:0000256" key="2">
    <source>
        <dbReference type="ARBA" id="ARBA00023002"/>
    </source>
</evidence>
<name>A0A0U5JAW6_9BACT</name>
<dbReference type="Gene3D" id="3.40.50.720">
    <property type="entry name" value="NAD(P)-binding Rossmann-like Domain"/>
    <property type="match status" value="1"/>
</dbReference>
<dbReference type="PANTHER" id="PTHR44196">
    <property type="entry name" value="DEHYDROGENASE/REDUCTASE SDR FAMILY MEMBER 7B"/>
    <property type="match status" value="1"/>
</dbReference>
<protein>
    <submittedName>
        <fullName evidence="4">Short-chain dehydrogenase/reductase</fullName>
    </submittedName>
</protein>
<dbReference type="RefSeq" id="WP_059060205.1">
    <property type="nucleotide sequence ID" value="NZ_LN879502.1"/>
</dbReference>
<evidence type="ECO:0000313" key="4">
    <source>
        <dbReference type="EMBL" id="CUI16221.1"/>
    </source>
</evidence>
<evidence type="ECO:0000256" key="3">
    <source>
        <dbReference type="RuleBase" id="RU000363"/>
    </source>
</evidence>
<keyword evidence="5" id="KW-1185">Reference proteome</keyword>
<gene>
    <name evidence="4" type="ORF">PNK_0593</name>
</gene>
<dbReference type="InterPro" id="IPR036291">
    <property type="entry name" value="NAD(P)-bd_dom_sf"/>
</dbReference>
<dbReference type="AlphaFoldDB" id="A0A0U5JAW6"/>
<sequence>MKHRLALVTGATSGIGEALCFLFAQKGLSLLITGRDRHRLDALVQQLSPQIVLQAIEADLSTSNGRQKVMALIHEYGPDLVINNAGFGLYGEALTYPTEEQEMMIEVNVTAVTELTLEAARTLISDGKEGIVFNVSSAAAFQVIPNMAIYAASKAFVNQFSQGLDDEVKKYGVRILTICPGMVKTSFSKRAGQTQREKKVGVMSADFVAREIWKQVQNLKPLTIIDWKYRFLTRLSAWLPSWTTAIIKKNNCGENRSAQPY</sequence>
<accession>A0A0U5JAW6</accession>
<dbReference type="PRINTS" id="PR00080">
    <property type="entry name" value="SDRFAMILY"/>
</dbReference>
<dbReference type="EMBL" id="LN879502">
    <property type="protein sequence ID" value="CUI16221.1"/>
    <property type="molecule type" value="Genomic_DNA"/>
</dbReference>
<dbReference type="PRINTS" id="PR00081">
    <property type="entry name" value="GDHRDH"/>
</dbReference>
<dbReference type="Pfam" id="PF00106">
    <property type="entry name" value="adh_short"/>
    <property type="match status" value="1"/>
</dbReference>
<dbReference type="PIRSF" id="PIRSF000126">
    <property type="entry name" value="11-beta-HSD1"/>
    <property type="match status" value="1"/>
</dbReference>
<dbReference type="KEGG" id="pnl:PNK_0593"/>
<dbReference type="Proteomes" id="UP000069902">
    <property type="component" value="Chromosome cPNK"/>
</dbReference>
<organism evidence="4 5">
    <name type="scientific">Candidatus Protochlamydia naegleriophila</name>
    <dbReference type="NCBI Taxonomy" id="389348"/>
    <lineage>
        <taxon>Bacteria</taxon>
        <taxon>Pseudomonadati</taxon>
        <taxon>Chlamydiota</taxon>
        <taxon>Chlamydiia</taxon>
        <taxon>Parachlamydiales</taxon>
        <taxon>Parachlamydiaceae</taxon>
        <taxon>Candidatus Protochlamydia</taxon>
    </lineage>
</organism>
<dbReference type="STRING" id="389348.PNK_0593"/>
<dbReference type="CDD" id="cd05233">
    <property type="entry name" value="SDR_c"/>
    <property type="match status" value="1"/>
</dbReference>
<proteinExistence type="inferred from homology"/>
<dbReference type="PATRIC" id="fig|389348.3.peg.652"/>